<dbReference type="InterPro" id="IPR027417">
    <property type="entry name" value="P-loop_NTPase"/>
</dbReference>
<evidence type="ECO:0000256" key="2">
    <source>
        <dbReference type="ARBA" id="ARBA00010393"/>
    </source>
</evidence>
<sequence length="272" mass="30121">MTDLATQPHESTVFERPPLITKAAARAQRRQEKAAKNQRQSAKPLEPKNATQADYIDILREGDSTFAIGPAGTGKTYIAARIAAQRLIKGDIEKIVVSRVTASKKEHAIGFLPGNIDAKMKPWMIPVLEGLRAEVSAAQLDLWRSENKFEIVPFEYMRGRTFEKCAVILDEAQNATFSDLELLVTRTGNGTQMIIAGDHTQVDIPNSGLETFVSIAEDEDIMDVIEFSEEDVVRSPLAKKWVIALAKHKRARQAAADTDGIVDTLPSFVHKR</sequence>
<proteinExistence type="inferred from homology"/>
<feature type="region of interest" description="Disordered" evidence="7">
    <location>
        <begin position="1"/>
        <end position="48"/>
    </location>
</feature>
<feature type="compositionally biased region" description="Polar residues" evidence="7">
    <location>
        <begin position="1"/>
        <end position="10"/>
    </location>
</feature>
<evidence type="ECO:0000256" key="7">
    <source>
        <dbReference type="SAM" id="MobiDB-lite"/>
    </source>
</evidence>
<comment type="similarity">
    <text evidence="2">Belongs to the PhoH family.</text>
</comment>
<evidence type="ECO:0000259" key="8">
    <source>
        <dbReference type="Pfam" id="PF02562"/>
    </source>
</evidence>
<dbReference type="InterPro" id="IPR051451">
    <property type="entry name" value="PhoH2-like"/>
</dbReference>
<dbReference type="PANTHER" id="PTHR30473">
    <property type="entry name" value="PROTEIN PHOH"/>
    <property type="match status" value="1"/>
</dbReference>
<accession>A0A9E7MSZ0</accession>
<keyword evidence="4" id="KW-0547">Nucleotide-binding</keyword>
<dbReference type="Pfam" id="PF02562">
    <property type="entry name" value="PhoH"/>
    <property type="match status" value="1"/>
</dbReference>
<name>A0A9E7MSZ0_9CAUD</name>
<evidence type="ECO:0000256" key="1">
    <source>
        <dbReference type="ARBA" id="ARBA00004496"/>
    </source>
</evidence>
<organism evidence="9 10">
    <name type="scientific">Brevundimonas phage vB_BpoS-Kikimora</name>
    <dbReference type="NCBI Taxonomy" id="2948601"/>
    <lineage>
        <taxon>Viruses</taxon>
        <taxon>Duplodnaviria</taxon>
        <taxon>Heunggongvirae</taxon>
        <taxon>Uroviricota</taxon>
        <taxon>Caudoviricetes</taxon>
        <taxon>Jeanschmidtviridae</taxon>
        <taxon>Kikimoravirus</taxon>
        <taxon>Kikimoravirus kikimora</taxon>
    </lineage>
</organism>
<dbReference type="EMBL" id="ON529857">
    <property type="protein sequence ID" value="USN15497.1"/>
    <property type="molecule type" value="Genomic_DNA"/>
</dbReference>
<comment type="subcellular location">
    <subcellularLocation>
        <location evidence="1">Cytoplasm</location>
    </subcellularLocation>
</comment>
<dbReference type="GO" id="GO:0005524">
    <property type="term" value="F:ATP binding"/>
    <property type="evidence" value="ECO:0007669"/>
    <property type="project" value="UniProtKB-KW"/>
</dbReference>
<reference evidence="9 10" key="1">
    <citation type="submission" date="2022-05" db="EMBL/GenBank/DDBJ databases">
        <authorList>
            <person name="Friedrich I."/>
            <person name="Poehlein A."/>
            <person name="Schneider D."/>
            <person name="Hertel R."/>
            <person name="Daniel R."/>
        </authorList>
    </citation>
    <scope>NUCLEOTIDE SEQUENCE [LARGE SCALE GENOMIC DNA]</scope>
</reference>
<dbReference type="Proteomes" id="UP001056576">
    <property type="component" value="Segment"/>
</dbReference>
<evidence type="ECO:0000256" key="4">
    <source>
        <dbReference type="ARBA" id="ARBA00022741"/>
    </source>
</evidence>
<evidence type="ECO:0000313" key="10">
    <source>
        <dbReference type="Proteomes" id="UP001056576"/>
    </source>
</evidence>
<evidence type="ECO:0000256" key="6">
    <source>
        <dbReference type="ARBA" id="ARBA00039970"/>
    </source>
</evidence>
<gene>
    <name evidence="9" type="ORF">KIKIMORA_03550</name>
</gene>
<keyword evidence="10" id="KW-1185">Reference proteome</keyword>
<evidence type="ECO:0000256" key="3">
    <source>
        <dbReference type="ARBA" id="ARBA00022490"/>
    </source>
</evidence>
<evidence type="ECO:0000313" key="9">
    <source>
        <dbReference type="EMBL" id="USN15497.1"/>
    </source>
</evidence>
<keyword evidence="3" id="KW-0963">Cytoplasm</keyword>
<dbReference type="Gene3D" id="3.40.50.300">
    <property type="entry name" value="P-loop containing nucleotide triphosphate hydrolases"/>
    <property type="match status" value="1"/>
</dbReference>
<dbReference type="SUPFAM" id="SSF52540">
    <property type="entry name" value="P-loop containing nucleoside triphosphate hydrolases"/>
    <property type="match status" value="1"/>
</dbReference>
<feature type="domain" description="PhoH-like protein" evidence="8">
    <location>
        <begin position="45"/>
        <end position="242"/>
    </location>
</feature>
<keyword evidence="5" id="KW-0067">ATP-binding</keyword>
<dbReference type="InterPro" id="IPR003714">
    <property type="entry name" value="PhoH"/>
</dbReference>
<protein>
    <recommendedName>
        <fullName evidence="6">PhoH-like protein</fullName>
    </recommendedName>
</protein>
<dbReference type="PANTHER" id="PTHR30473:SF1">
    <property type="entry name" value="PHOH-LIKE PROTEIN"/>
    <property type="match status" value="1"/>
</dbReference>
<evidence type="ECO:0000256" key="5">
    <source>
        <dbReference type="ARBA" id="ARBA00022840"/>
    </source>
</evidence>